<sequence length="215" mass="23296">MDDKLLRQSIIDALDFDPRLDAANIGVGVENGIATLTGHVGSYAEKIAAETVVRRIKGVRAIAVEIEVRYPSDRKTADDQIAQRAVAVIAWDAMVPEGVVEVKVEKGWVTLTGSVTWQFQREAAETAVRKLSGVIGVINHVMVKPHVQATDVKSKIMAALKRDAEFEADAIRVNVDGGKVVLEGKIKAWHERSVAERAAWSAPGVSSVEDNLHVA</sequence>
<organism evidence="3 4">
    <name type="scientific">Labrys monachus</name>
    <dbReference type="NCBI Taxonomy" id="217067"/>
    <lineage>
        <taxon>Bacteria</taxon>
        <taxon>Pseudomonadati</taxon>
        <taxon>Pseudomonadota</taxon>
        <taxon>Alphaproteobacteria</taxon>
        <taxon>Hyphomicrobiales</taxon>
        <taxon>Xanthobacteraceae</taxon>
        <taxon>Labrys</taxon>
    </lineage>
</organism>
<proteinExistence type="predicted"/>
<feature type="domain" description="BON" evidence="2">
    <location>
        <begin position="148"/>
        <end position="215"/>
    </location>
</feature>
<evidence type="ECO:0000256" key="1">
    <source>
        <dbReference type="ARBA" id="ARBA00022729"/>
    </source>
</evidence>
<keyword evidence="1" id="KW-0732">Signal</keyword>
<dbReference type="PROSITE" id="PS50914">
    <property type="entry name" value="BON"/>
    <property type="match status" value="3"/>
</dbReference>
<dbReference type="Gene3D" id="3.30.1340.30">
    <property type="match status" value="3"/>
</dbReference>
<evidence type="ECO:0000313" key="4">
    <source>
        <dbReference type="Proteomes" id="UP001237448"/>
    </source>
</evidence>
<protein>
    <submittedName>
        <fullName evidence="3">Osmotically-inducible protein OsmY</fullName>
    </submittedName>
</protein>
<feature type="domain" description="BON" evidence="2">
    <location>
        <begin position="2"/>
        <end position="70"/>
    </location>
</feature>
<keyword evidence="4" id="KW-1185">Reference proteome</keyword>
<dbReference type="Pfam" id="PF04972">
    <property type="entry name" value="BON"/>
    <property type="match status" value="3"/>
</dbReference>
<dbReference type="InterPro" id="IPR007055">
    <property type="entry name" value="BON_dom"/>
</dbReference>
<dbReference type="PANTHER" id="PTHR34606:SF4">
    <property type="entry name" value="OUTER MEMBRANE LIPOPROTEIN DOLP"/>
    <property type="match status" value="1"/>
</dbReference>
<dbReference type="EMBL" id="JAUSVK010000001">
    <property type="protein sequence ID" value="MDQ0391054.1"/>
    <property type="molecule type" value="Genomic_DNA"/>
</dbReference>
<dbReference type="PANTHER" id="PTHR34606">
    <property type="entry name" value="BON DOMAIN-CONTAINING PROTEIN"/>
    <property type="match status" value="1"/>
</dbReference>
<dbReference type="InterPro" id="IPR051686">
    <property type="entry name" value="Lipoprotein_DolP"/>
</dbReference>
<evidence type="ECO:0000259" key="2">
    <source>
        <dbReference type="PROSITE" id="PS50914"/>
    </source>
</evidence>
<accession>A0ABU0F8Z6</accession>
<name>A0ABU0F8Z6_9HYPH</name>
<gene>
    <name evidence="3" type="ORF">J3R73_000846</name>
</gene>
<dbReference type="Proteomes" id="UP001237448">
    <property type="component" value="Unassembled WGS sequence"/>
</dbReference>
<reference evidence="3 4" key="1">
    <citation type="submission" date="2023-07" db="EMBL/GenBank/DDBJ databases">
        <title>Genomic Encyclopedia of Type Strains, Phase IV (KMG-IV): sequencing the most valuable type-strain genomes for metagenomic binning, comparative biology and taxonomic classification.</title>
        <authorList>
            <person name="Goeker M."/>
        </authorList>
    </citation>
    <scope>NUCLEOTIDE SEQUENCE [LARGE SCALE GENOMIC DNA]</scope>
    <source>
        <strain evidence="3 4">DSM 5896</strain>
    </source>
</reference>
<comment type="caution">
    <text evidence="3">The sequence shown here is derived from an EMBL/GenBank/DDBJ whole genome shotgun (WGS) entry which is preliminary data.</text>
</comment>
<dbReference type="RefSeq" id="WP_307422777.1">
    <property type="nucleotide sequence ID" value="NZ_JAUSVK010000001.1"/>
</dbReference>
<evidence type="ECO:0000313" key="3">
    <source>
        <dbReference type="EMBL" id="MDQ0391054.1"/>
    </source>
</evidence>
<dbReference type="SMART" id="SM00749">
    <property type="entry name" value="BON"/>
    <property type="match status" value="3"/>
</dbReference>
<feature type="domain" description="BON" evidence="2">
    <location>
        <begin position="77"/>
        <end position="145"/>
    </location>
</feature>
<dbReference type="InterPro" id="IPR014004">
    <property type="entry name" value="Transpt-assoc_nodulatn_dom_bac"/>
</dbReference>